<dbReference type="GO" id="GO:0000166">
    <property type="term" value="F:nucleotide binding"/>
    <property type="evidence" value="ECO:0007669"/>
    <property type="project" value="InterPro"/>
</dbReference>
<accession>X1K363</accession>
<dbReference type="Pfam" id="PF14520">
    <property type="entry name" value="HHH_5"/>
    <property type="match status" value="1"/>
</dbReference>
<proteinExistence type="predicted"/>
<comment type="caution">
    <text evidence="1">The sequence shown here is derived from an EMBL/GenBank/DDBJ whole genome shotgun (WGS) entry which is preliminary data.</text>
</comment>
<feature type="non-terminal residue" evidence="1">
    <location>
        <position position="1"/>
    </location>
</feature>
<reference evidence="1" key="1">
    <citation type="journal article" date="2014" name="Front. Microbiol.">
        <title>High frequency of phylogenetically diverse reductive dehalogenase-homologous genes in deep subseafloor sedimentary metagenomes.</title>
        <authorList>
            <person name="Kawai M."/>
            <person name="Futagami T."/>
            <person name="Toyoda A."/>
            <person name="Takaki Y."/>
            <person name="Nishi S."/>
            <person name="Hori S."/>
            <person name="Arai W."/>
            <person name="Tsubouchi T."/>
            <person name="Morono Y."/>
            <person name="Uchiyama I."/>
            <person name="Ito T."/>
            <person name="Fujiyama A."/>
            <person name="Inagaki F."/>
            <person name="Takami H."/>
        </authorList>
    </citation>
    <scope>NUCLEOTIDE SEQUENCE</scope>
    <source>
        <strain evidence="1">Expedition CK06-06</strain>
    </source>
</reference>
<dbReference type="InterPro" id="IPR010995">
    <property type="entry name" value="DNA_repair_Rad51/TF_NusA_a-hlx"/>
</dbReference>
<sequence>KRFEATITNRVGMKQKAEKFSNWLFRMRGREYNPEKGDFAFFICPPNSITEQTDKVLKDNAIELFYFNSPIVEQVQRLREKEESKDIDLEEETPEITEIIDTRGEEVIIIKEDRYQLEDIPGIGPAFAEKLRNSNILTVKDLLNCNVKMKSKEIKGIGEARLNNWKQNARQILED</sequence>
<dbReference type="EMBL" id="BARU01042821">
    <property type="protein sequence ID" value="GAH76493.1"/>
    <property type="molecule type" value="Genomic_DNA"/>
</dbReference>
<dbReference type="AlphaFoldDB" id="X1K363"/>
<gene>
    <name evidence="1" type="ORF">S03H2_65710</name>
</gene>
<protein>
    <submittedName>
        <fullName evidence="1">Uncharacterized protein</fullName>
    </submittedName>
</protein>
<dbReference type="SUPFAM" id="SSF47794">
    <property type="entry name" value="Rad51 N-terminal domain-like"/>
    <property type="match status" value="1"/>
</dbReference>
<organism evidence="1">
    <name type="scientific">marine sediment metagenome</name>
    <dbReference type="NCBI Taxonomy" id="412755"/>
    <lineage>
        <taxon>unclassified sequences</taxon>
        <taxon>metagenomes</taxon>
        <taxon>ecological metagenomes</taxon>
    </lineage>
</organism>
<evidence type="ECO:0000313" key="1">
    <source>
        <dbReference type="EMBL" id="GAH76493.1"/>
    </source>
</evidence>
<dbReference type="Gene3D" id="1.10.150.20">
    <property type="entry name" value="5' to 3' exonuclease, C-terminal subdomain"/>
    <property type="match status" value="1"/>
</dbReference>
<name>X1K363_9ZZZZ</name>